<keyword evidence="3" id="KW-1185">Reference proteome</keyword>
<dbReference type="CDD" id="cd00093">
    <property type="entry name" value="HTH_XRE"/>
    <property type="match status" value="1"/>
</dbReference>
<dbReference type="SUPFAM" id="SSF47413">
    <property type="entry name" value="lambda repressor-like DNA-binding domains"/>
    <property type="match status" value="1"/>
</dbReference>
<comment type="caution">
    <text evidence="2">The sequence shown here is derived from an EMBL/GenBank/DDBJ whole genome shotgun (WGS) entry which is preliminary data.</text>
</comment>
<dbReference type="InterPro" id="IPR001387">
    <property type="entry name" value="Cro/C1-type_HTH"/>
</dbReference>
<dbReference type="Proteomes" id="UP000244240">
    <property type="component" value="Unassembled WGS sequence"/>
</dbReference>
<dbReference type="RefSeq" id="WP_146172205.1">
    <property type="nucleotide sequence ID" value="NZ_QBKR01000039.1"/>
</dbReference>
<protein>
    <submittedName>
        <fullName evidence="2">Helix-turn-helix protein</fullName>
    </submittedName>
</protein>
<name>A0A2T6B148_9BACL</name>
<gene>
    <name evidence="2" type="ORF">C8P63_1391</name>
</gene>
<evidence type="ECO:0000313" key="3">
    <source>
        <dbReference type="Proteomes" id="UP000244240"/>
    </source>
</evidence>
<sequence>MGTVRVVLRKTLKEMGMTQKELAEKAQIHEATISLLARDTRTSINKEAVAKIMDALGIDDIRKVIDYVPDEE</sequence>
<evidence type="ECO:0000259" key="1">
    <source>
        <dbReference type="PROSITE" id="PS50943"/>
    </source>
</evidence>
<dbReference type="PROSITE" id="PS50943">
    <property type="entry name" value="HTH_CROC1"/>
    <property type="match status" value="1"/>
</dbReference>
<dbReference type="SMART" id="SM00530">
    <property type="entry name" value="HTH_XRE"/>
    <property type="match status" value="1"/>
</dbReference>
<accession>A0A2T6B148</accession>
<dbReference type="Pfam" id="PF13443">
    <property type="entry name" value="HTH_26"/>
    <property type="match status" value="1"/>
</dbReference>
<feature type="domain" description="HTH cro/C1-type" evidence="1">
    <location>
        <begin position="8"/>
        <end position="61"/>
    </location>
</feature>
<dbReference type="EMBL" id="QBKR01000039">
    <property type="protein sequence ID" value="PTX49806.1"/>
    <property type="molecule type" value="Genomic_DNA"/>
</dbReference>
<dbReference type="Gene3D" id="1.10.260.40">
    <property type="entry name" value="lambda repressor-like DNA-binding domains"/>
    <property type="match status" value="1"/>
</dbReference>
<proteinExistence type="predicted"/>
<dbReference type="GO" id="GO:0003677">
    <property type="term" value="F:DNA binding"/>
    <property type="evidence" value="ECO:0007669"/>
    <property type="project" value="InterPro"/>
</dbReference>
<reference evidence="2 3" key="1">
    <citation type="submission" date="2018-04" db="EMBL/GenBank/DDBJ databases">
        <title>Genomic Encyclopedia of Archaeal and Bacterial Type Strains, Phase II (KMG-II): from individual species to whole genera.</title>
        <authorList>
            <person name="Goeker M."/>
        </authorList>
    </citation>
    <scope>NUCLEOTIDE SEQUENCE [LARGE SCALE GENOMIC DNA]</scope>
    <source>
        <strain evidence="2 3">DSM 45787</strain>
    </source>
</reference>
<dbReference type="InterPro" id="IPR010982">
    <property type="entry name" value="Lambda_DNA-bd_dom_sf"/>
</dbReference>
<evidence type="ECO:0000313" key="2">
    <source>
        <dbReference type="EMBL" id="PTX49806.1"/>
    </source>
</evidence>
<dbReference type="OrthoDB" id="2186666at2"/>
<organism evidence="2 3">
    <name type="scientific">Melghirimyces profundicolus</name>
    <dbReference type="NCBI Taxonomy" id="1242148"/>
    <lineage>
        <taxon>Bacteria</taxon>
        <taxon>Bacillati</taxon>
        <taxon>Bacillota</taxon>
        <taxon>Bacilli</taxon>
        <taxon>Bacillales</taxon>
        <taxon>Thermoactinomycetaceae</taxon>
        <taxon>Melghirimyces</taxon>
    </lineage>
</organism>
<dbReference type="AlphaFoldDB" id="A0A2T6B148"/>